<sequence>MDLNLSTNRLHLRPFTIDDAPRVYELASDRAIYETTLNIPQPYTLDTAKDWINRHHELIDKGEIYPFAIILKDQNLLIGAMSIRVDRQHKRGELAYWVGKSYWSQGYATEAAERVTHFAQNELLIHKVWAQALTINPASSKVMIKLGMEKEGTLAEHYYKDGKFLDVDVYGKVFKK</sequence>
<protein>
    <submittedName>
        <fullName evidence="2">Protein N-acetyltransferase, RimJ/RimL family</fullName>
    </submittedName>
</protein>
<keyword evidence="3" id="KW-1185">Reference proteome</keyword>
<evidence type="ECO:0000313" key="2">
    <source>
        <dbReference type="EMBL" id="SEQ79367.1"/>
    </source>
</evidence>
<dbReference type="InterPro" id="IPR051531">
    <property type="entry name" value="N-acetyltransferase"/>
</dbReference>
<evidence type="ECO:0000313" key="3">
    <source>
        <dbReference type="Proteomes" id="UP000199427"/>
    </source>
</evidence>
<proteinExistence type="predicted"/>
<dbReference type="Proteomes" id="UP000199427">
    <property type="component" value="Unassembled WGS sequence"/>
</dbReference>
<dbReference type="EMBL" id="FOES01000027">
    <property type="protein sequence ID" value="SEQ79367.1"/>
    <property type="molecule type" value="Genomic_DNA"/>
</dbReference>
<dbReference type="Gene3D" id="3.40.630.30">
    <property type="match status" value="1"/>
</dbReference>
<dbReference type="GO" id="GO:0016747">
    <property type="term" value="F:acyltransferase activity, transferring groups other than amino-acyl groups"/>
    <property type="evidence" value="ECO:0007669"/>
    <property type="project" value="InterPro"/>
</dbReference>
<keyword evidence="2" id="KW-0808">Transferase</keyword>
<dbReference type="PANTHER" id="PTHR43792">
    <property type="entry name" value="GNAT FAMILY, PUTATIVE (AFU_ORTHOLOGUE AFUA_3G00765)-RELATED-RELATED"/>
    <property type="match status" value="1"/>
</dbReference>
<dbReference type="Pfam" id="PF13302">
    <property type="entry name" value="Acetyltransf_3"/>
    <property type="match status" value="1"/>
</dbReference>
<dbReference type="PROSITE" id="PS51186">
    <property type="entry name" value="GNAT"/>
    <property type="match status" value="1"/>
</dbReference>
<dbReference type="AlphaFoldDB" id="A0A1H9IXY4"/>
<gene>
    <name evidence="2" type="ORF">SAMN05216362_12740</name>
</gene>
<dbReference type="InterPro" id="IPR016181">
    <property type="entry name" value="Acyl_CoA_acyltransferase"/>
</dbReference>
<dbReference type="OrthoDB" id="9798081at2"/>
<dbReference type="STRING" id="571933.SAMN05216362_12740"/>
<feature type="domain" description="N-acetyltransferase" evidence="1">
    <location>
        <begin position="10"/>
        <end position="166"/>
    </location>
</feature>
<evidence type="ECO:0000259" key="1">
    <source>
        <dbReference type="PROSITE" id="PS51186"/>
    </source>
</evidence>
<dbReference type="SUPFAM" id="SSF55729">
    <property type="entry name" value="Acyl-CoA N-acyltransferases (Nat)"/>
    <property type="match status" value="1"/>
</dbReference>
<organism evidence="2 3">
    <name type="scientific">Piscibacillus halophilus</name>
    <dbReference type="NCBI Taxonomy" id="571933"/>
    <lineage>
        <taxon>Bacteria</taxon>
        <taxon>Bacillati</taxon>
        <taxon>Bacillota</taxon>
        <taxon>Bacilli</taxon>
        <taxon>Bacillales</taxon>
        <taxon>Bacillaceae</taxon>
        <taxon>Piscibacillus</taxon>
    </lineage>
</organism>
<reference evidence="2 3" key="1">
    <citation type="submission" date="2016-10" db="EMBL/GenBank/DDBJ databases">
        <authorList>
            <person name="de Groot N.N."/>
        </authorList>
    </citation>
    <scope>NUCLEOTIDE SEQUENCE [LARGE SCALE GENOMIC DNA]</scope>
    <source>
        <strain evidence="2 3">DSM 21633</strain>
    </source>
</reference>
<dbReference type="RefSeq" id="WP_091774339.1">
    <property type="nucleotide sequence ID" value="NZ_CAESCL010000025.1"/>
</dbReference>
<dbReference type="InterPro" id="IPR000182">
    <property type="entry name" value="GNAT_dom"/>
</dbReference>
<accession>A0A1H9IXY4</accession>
<name>A0A1H9IXY4_9BACI</name>